<comment type="function">
    <text evidence="9">Transcription regulator that activates transcription by stimulating RNA polymerase (RNAP) recycling in case of stress conditions such as supercoiled DNA or high salt concentrations. Probably acts by releasing the RNAP, when it is trapped or immobilized on tightly supercoiled DNA. Does not activate transcription on linear DNA. Probably not involved in DNA repair.</text>
</comment>
<evidence type="ECO:0000256" key="1">
    <source>
        <dbReference type="ARBA" id="ARBA00022741"/>
    </source>
</evidence>
<evidence type="ECO:0000256" key="8">
    <source>
        <dbReference type="ARBA" id="ARBA00023163"/>
    </source>
</evidence>
<evidence type="ECO:0000256" key="6">
    <source>
        <dbReference type="ARBA" id="ARBA00023125"/>
    </source>
</evidence>
<dbReference type="Gene3D" id="2.30.30.140">
    <property type="match status" value="1"/>
</dbReference>
<dbReference type="InterPro" id="IPR027417">
    <property type="entry name" value="P-loop_NTPase"/>
</dbReference>
<evidence type="ECO:0000256" key="3">
    <source>
        <dbReference type="ARBA" id="ARBA00022806"/>
    </source>
</evidence>
<evidence type="ECO:0000259" key="11">
    <source>
        <dbReference type="PROSITE" id="PS51194"/>
    </source>
</evidence>
<dbReference type="PANTHER" id="PTHR45766:SF6">
    <property type="entry name" value="SWI_SNF-RELATED MATRIX-ASSOCIATED ACTIN-DEPENDENT REGULATOR OF CHROMATIN SUBFAMILY A-LIKE PROTEIN 1"/>
    <property type="match status" value="1"/>
</dbReference>
<dbReference type="GO" id="GO:0004386">
    <property type="term" value="F:helicase activity"/>
    <property type="evidence" value="ECO:0007669"/>
    <property type="project" value="UniProtKB-UniRule"/>
</dbReference>
<sequence length="922" mass="104320">MCALSNKLIGSRILSIHDASQFAVGQRWLSETETEQGLGLLTQIEGRMLTLLFPATEEIRHYAMDAAPLARYQLFVDDIGSHQAGWNFRVEKIETKQGVHHYFGTRQDSGEAVTVIETQLAANVATSHPLTRILAGKVHRLDLYRLRQQALKYFGQWQQSGVVGLLGARAELLPHQLYVADQVANRALPRVMLADEVGLGKTIEAGYIIQRRLLTGRSKRLLIIVPDALCHQWLVELQRRFGLTVSLFDEQRCEQSLSGEQAVFSTEQRVLIPQSLLQHPLWSDELTEVNWDLVIIDEAHQLNPTSAAGLKIRQLCPAETGLILLTATPEQAGLRAHFDWLTVLDPQRFHDYPAFCREQEDYHQLADIAATLATDHSLSTSQIDVLTEKLGQQEFATETSEQRHHLLTELLDRHATGRVMFRNSRSHVGGFPKRILHDYPLTSDSKADWLLQLLKQQRGEKFVLICASSSLALELAEFLRVKAGIYAALFHEQQTLIERDRAAAYFANPEEACPILICSELGSEGRNFQFVQHLILFDLPAHPDTLEQRIGRLDRIGQASEVHLHVPLLGWQDQVRFTWYQAMAAFAQPNAIGSGLFAQFRDQVAALEQLSSPEHGPLQTLATATQTAAQELREQVAQGRDRLQELNACRPAAAEQLVNSIEAITEQLPLRKFLLQFWEHFGLEYDSLDQLTGWLRPTEHLRVPLSGINDEGLTVTFDRNYALNHEDVVYLTWDHPHVQEALELFAREPFGSTCVGLLNNRALAAGTWFLEVNFKTEILAPAHLAGQEFYPPQLLRVFVDSTGRNLSERVAAEALEAQLRHVDKKQARLILKQLRSPIQQLLGSTWEPAEQLQQPLIERAQQRLQTQLGQQIERLRYLSTRNPAVTAEDIEQVRRRQHTLMQALTAPVLQLDSIRVIVNVPQ</sequence>
<evidence type="ECO:0000259" key="10">
    <source>
        <dbReference type="PROSITE" id="PS51192"/>
    </source>
</evidence>
<dbReference type="InterPro" id="IPR038718">
    <property type="entry name" value="SNF2-like_sf"/>
</dbReference>
<dbReference type="GO" id="GO:0006355">
    <property type="term" value="P:regulation of DNA-templated transcription"/>
    <property type="evidence" value="ECO:0007669"/>
    <property type="project" value="UniProtKB-UniRule"/>
</dbReference>
<dbReference type="EC" id="3.6.4.-" evidence="9"/>
<dbReference type="Pfam" id="PF18339">
    <property type="entry name" value="Tudor_1_RapA"/>
    <property type="match status" value="1"/>
</dbReference>
<evidence type="ECO:0000256" key="4">
    <source>
        <dbReference type="ARBA" id="ARBA00022840"/>
    </source>
</evidence>
<evidence type="ECO:0000313" key="12">
    <source>
        <dbReference type="EMBL" id="RUO75601.1"/>
    </source>
</evidence>
<dbReference type="InterPro" id="IPR040765">
    <property type="entry name" value="Tudor_1_RapA"/>
</dbReference>
<dbReference type="AlphaFoldDB" id="A0A432ZCF4"/>
<keyword evidence="3 9" id="KW-0347">Helicase</keyword>
<dbReference type="Gene3D" id="3.30.360.80">
    <property type="match status" value="1"/>
</dbReference>
<dbReference type="HAMAP" id="MF_01821">
    <property type="entry name" value="Helicase_RapA"/>
    <property type="match status" value="1"/>
</dbReference>
<keyword evidence="2 9" id="KW-0378">Hydrolase</keyword>
<proteinExistence type="inferred from homology"/>
<keyword evidence="1 9" id="KW-0547">Nucleotide-binding</keyword>
<name>A0A432ZCF4_9GAMM</name>
<comment type="similarity">
    <text evidence="9">Belongs to the SNF2/RAD54 helicase family. RapA subfamily.</text>
</comment>
<evidence type="ECO:0000256" key="5">
    <source>
        <dbReference type="ARBA" id="ARBA00023015"/>
    </source>
</evidence>
<dbReference type="GO" id="GO:0016817">
    <property type="term" value="F:hydrolase activity, acting on acid anhydrides"/>
    <property type="evidence" value="ECO:0007669"/>
    <property type="project" value="InterPro"/>
</dbReference>
<reference evidence="12 13" key="1">
    <citation type="journal article" date="2011" name="Front. Microbiol.">
        <title>Genomic signatures of strain selection and enhancement in Bacillus atrophaeus var. globigii, a historical biowarfare simulant.</title>
        <authorList>
            <person name="Gibbons H.S."/>
            <person name="Broomall S.M."/>
            <person name="McNew L.A."/>
            <person name="Daligault H."/>
            <person name="Chapman C."/>
            <person name="Bruce D."/>
            <person name="Karavis M."/>
            <person name="Krepps M."/>
            <person name="McGregor P.A."/>
            <person name="Hong C."/>
            <person name="Park K.H."/>
            <person name="Akmal A."/>
            <person name="Feldman A."/>
            <person name="Lin J.S."/>
            <person name="Chang W.E."/>
            <person name="Higgs B.W."/>
            <person name="Demirev P."/>
            <person name="Lindquist J."/>
            <person name="Liem A."/>
            <person name="Fochler E."/>
            <person name="Read T.D."/>
            <person name="Tapia R."/>
            <person name="Johnson S."/>
            <person name="Bishop-Lilly K.A."/>
            <person name="Detter C."/>
            <person name="Han C."/>
            <person name="Sozhamannan S."/>
            <person name="Rosenzweig C.N."/>
            <person name="Skowronski E.W."/>
        </authorList>
    </citation>
    <scope>NUCLEOTIDE SEQUENCE [LARGE SCALE GENOMIC DNA]</scope>
    <source>
        <strain evidence="12 13">PIT1</strain>
    </source>
</reference>
<dbReference type="PROSITE" id="PS51194">
    <property type="entry name" value="HELICASE_CTER"/>
    <property type="match status" value="1"/>
</dbReference>
<protein>
    <recommendedName>
        <fullName evidence="9">RNA polymerase-associated protein RapA</fullName>
        <ecNumber evidence="9">3.6.4.-</ecNumber>
    </recommendedName>
    <alternativeName>
        <fullName evidence="9">ATP-dependent helicase HepA</fullName>
    </alternativeName>
</protein>
<dbReference type="Pfam" id="PF00271">
    <property type="entry name" value="Helicase_C"/>
    <property type="match status" value="1"/>
</dbReference>
<gene>
    <name evidence="9" type="primary">rapA</name>
    <name evidence="12" type="ORF">CWI83_09450</name>
</gene>
<dbReference type="OrthoDB" id="9814088at2"/>
<dbReference type="GO" id="GO:0003677">
    <property type="term" value="F:DNA binding"/>
    <property type="evidence" value="ECO:0007669"/>
    <property type="project" value="UniProtKB-KW"/>
</dbReference>
<dbReference type="Pfam" id="PF00176">
    <property type="entry name" value="SNF2-rel_dom"/>
    <property type="match status" value="1"/>
</dbReference>
<keyword evidence="4 9" id="KW-0067">ATP-binding</keyword>
<keyword evidence="5 9" id="KW-0805">Transcription regulation</keyword>
<dbReference type="Proteomes" id="UP000288279">
    <property type="component" value="Unassembled WGS sequence"/>
</dbReference>
<feature type="short sequence motif" description="DEAH box" evidence="9">
    <location>
        <begin position="297"/>
        <end position="300"/>
    </location>
</feature>
<dbReference type="InterPro" id="IPR000330">
    <property type="entry name" value="SNF2_N"/>
</dbReference>
<evidence type="ECO:0000313" key="13">
    <source>
        <dbReference type="Proteomes" id="UP000288279"/>
    </source>
</evidence>
<dbReference type="InterPro" id="IPR022737">
    <property type="entry name" value="RapA_C"/>
</dbReference>
<dbReference type="InterPro" id="IPR014001">
    <property type="entry name" value="Helicase_ATP-bd"/>
</dbReference>
<evidence type="ECO:0000256" key="7">
    <source>
        <dbReference type="ARBA" id="ARBA00023159"/>
    </source>
</evidence>
<keyword evidence="7 9" id="KW-0010">Activator</keyword>
<keyword evidence="13" id="KW-1185">Reference proteome</keyword>
<keyword evidence="6 9" id="KW-0238">DNA-binding</keyword>
<accession>A0A432ZCF4</accession>
<dbReference type="SUPFAM" id="SSF52540">
    <property type="entry name" value="P-loop containing nucleoside triphosphate hydrolases"/>
    <property type="match status" value="2"/>
</dbReference>
<keyword evidence="8 9" id="KW-0804">Transcription</keyword>
<organism evidence="12 13">
    <name type="scientific">Pseudidiomarina taiwanensis</name>
    <dbReference type="NCBI Taxonomy" id="337250"/>
    <lineage>
        <taxon>Bacteria</taxon>
        <taxon>Pseudomonadati</taxon>
        <taxon>Pseudomonadota</taxon>
        <taxon>Gammaproteobacteria</taxon>
        <taxon>Alteromonadales</taxon>
        <taxon>Idiomarinaceae</taxon>
        <taxon>Pseudidiomarina</taxon>
    </lineage>
</organism>
<comment type="subunit">
    <text evidence="9">Interacts with the RNAP. Has a higher affinity for the core RNAP than for the holoenzyme. Its ATPase activity is stimulated by binding to RNAP.</text>
</comment>
<dbReference type="SMART" id="SM00490">
    <property type="entry name" value="HELICc"/>
    <property type="match status" value="1"/>
</dbReference>
<dbReference type="GO" id="GO:0005524">
    <property type="term" value="F:ATP binding"/>
    <property type="evidence" value="ECO:0007669"/>
    <property type="project" value="UniProtKB-UniRule"/>
</dbReference>
<dbReference type="InterPro" id="IPR023949">
    <property type="entry name" value="Helicase_RapA"/>
</dbReference>
<dbReference type="Gene3D" id="3.40.50.10810">
    <property type="entry name" value="Tandem AAA-ATPase domain"/>
    <property type="match status" value="1"/>
</dbReference>
<feature type="domain" description="Helicase C-terminal" evidence="11">
    <location>
        <begin position="446"/>
        <end position="608"/>
    </location>
</feature>
<dbReference type="SMART" id="SM00487">
    <property type="entry name" value="DEXDc"/>
    <property type="match status" value="1"/>
</dbReference>
<dbReference type="PANTHER" id="PTHR45766">
    <property type="entry name" value="DNA ANNEALING HELICASE AND ENDONUCLEASE ZRANB3 FAMILY MEMBER"/>
    <property type="match status" value="1"/>
</dbReference>
<comment type="caution">
    <text evidence="12">The sequence shown here is derived from an EMBL/GenBank/DDBJ whole genome shotgun (WGS) entry which is preliminary data.</text>
</comment>
<dbReference type="InterPro" id="IPR057342">
    <property type="entry name" value="DEXDc_RapA"/>
</dbReference>
<feature type="domain" description="Helicase ATP-binding" evidence="10">
    <location>
        <begin position="182"/>
        <end position="347"/>
    </location>
</feature>
<dbReference type="Gene3D" id="2.30.30.930">
    <property type="match status" value="1"/>
</dbReference>
<dbReference type="Gene3D" id="3.40.50.300">
    <property type="entry name" value="P-loop containing nucleotide triphosphate hydrolases"/>
    <property type="match status" value="1"/>
</dbReference>
<dbReference type="CDD" id="cd18011">
    <property type="entry name" value="DEXDc_RapA"/>
    <property type="match status" value="1"/>
</dbReference>
<dbReference type="InterPro" id="IPR040766">
    <property type="entry name" value="Tudor_2_RapA"/>
</dbReference>
<dbReference type="InterPro" id="IPR049730">
    <property type="entry name" value="SNF2/RAD54-like_C"/>
</dbReference>
<dbReference type="Pfam" id="PF12137">
    <property type="entry name" value="RapA_C"/>
    <property type="match status" value="1"/>
</dbReference>
<feature type="binding site" evidence="9">
    <location>
        <begin position="195"/>
        <end position="202"/>
    </location>
    <ligand>
        <name>ATP</name>
        <dbReference type="ChEBI" id="CHEBI:30616"/>
    </ligand>
</feature>
<dbReference type="Gene3D" id="6.10.140.1500">
    <property type="match status" value="1"/>
</dbReference>
<dbReference type="Pfam" id="PF18337">
    <property type="entry name" value="Tudor_RapA"/>
    <property type="match status" value="1"/>
</dbReference>
<evidence type="ECO:0000256" key="9">
    <source>
        <dbReference type="HAMAP-Rule" id="MF_01821"/>
    </source>
</evidence>
<dbReference type="PROSITE" id="PS51192">
    <property type="entry name" value="HELICASE_ATP_BIND_1"/>
    <property type="match status" value="1"/>
</dbReference>
<dbReference type="CDD" id="cd18793">
    <property type="entry name" value="SF2_C_SNF"/>
    <property type="match status" value="1"/>
</dbReference>
<dbReference type="InterPro" id="IPR001650">
    <property type="entry name" value="Helicase_C-like"/>
</dbReference>
<dbReference type="EMBL" id="PIQG01000005">
    <property type="protein sequence ID" value="RUO75601.1"/>
    <property type="molecule type" value="Genomic_DNA"/>
</dbReference>
<evidence type="ECO:0000256" key="2">
    <source>
        <dbReference type="ARBA" id="ARBA00022801"/>
    </source>
</evidence>